<accession>A0A0S4KVR2</accession>
<dbReference type="Pfam" id="PF12728">
    <property type="entry name" value="HTH_17"/>
    <property type="match status" value="1"/>
</dbReference>
<dbReference type="KEGG" id="nio:NITINOP_2931"/>
<dbReference type="InterPro" id="IPR010093">
    <property type="entry name" value="SinI_DNA-bd"/>
</dbReference>
<gene>
    <name evidence="2" type="ORF">NITINOP_2931</name>
</gene>
<dbReference type="NCBIfam" id="TIGR01764">
    <property type="entry name" value="excise"/>
    <property type="match status" value="1"/>
</dbReference>
<feature type="domain" description="Helix-turn-helix" evidence="1">
    <location>
        <begin position="4"/>
        <end position="53"/>
    </location>
</feature>
<keyword evidence="3" id="KW-1185">Reference proteome</keyword>
<dbReference type="EMBL" id="LN885086">
    <property type="protein sequence ID" value="CUQ67903.1"/>
    <property type="molecule type" value="Genomic_DNA"/>
</dbReference>
<proteinExistence type="predicted"/>
<name>A0A0S4KVR2_9BACT</name>
<dbReference type="Proteomes" id="UP000066284">
    <property type="component" value="Chromosome 1"/>
</dbReference>
<dbReference type="InterPro" id="IPR009061">
    <property type="entry name" value="DNA-bd_dom_put_sf"/>
</dbReference>
<dbReference type="GO" id="GO:0003677">
    <property type="term" value="F:DNA binding"/>
    <property type="evidence" value="ECO:0007669"/>
    <property type="project" value="InterPro"/>
</dbReference>
<organism evidence="2 3">
    <name type="scientific">Candidatus Nitrospira inopinata</name>
    <dbReference type="NCBI Taxonomy" id="1715989"/>
    <lineage>
        <taxon>Bacteria</taxon>
        <taxon>Pseudomonadati</taxon>
        <taxon>Nitrospirota</taxon>
        <taxon>Nitrospiria</taxon>
        <taxon>Nitrospirales</taxon>
        <taxon>Nitrospiraceae</taxon>
        <taxon>Nitrospira</taxon>
    </lineage>
</organism>
<sequence>MNNLLTMDEAAKYLGISKLTLYGWVSARKLGYVKIGRLVKFKQAQLDAWIDQHTITPRRDSHGTH</sequence>
<evidence type="ECO:0000259" key="1">
    <source>
        <dbReference type="Pfam" id="PF12728"/>
    </source>
</evidence>
<protein>
    <recommendedName>
        <fullName evidence="1">Helix-turn-helix domain-containing protein</fullName>
    </recommendedName>
</protein>
<dbReference type="InterPro" id="IPR041657">
    <property type="entry name" value="HTH_17"/>
</dbReference>
<reference evidence="3" key="1">
    <citation type="submission" date="2015-09" db="EMBL/GenBank/DDBJ databases">
        <authorList>
            <person name="Daims H."/>
        </authorList>
    </citation>
    <scope>NUCLEOTIDE SEQUENCE [LARGE SCALE GENOMIC DNA]</scope>
</reference>
<dbReference type="AlphaFoldDB" id="A0A0S4KVR2"/>
<dbReference type="RefSeq" id="WP_062486848.1">
    <property type="nucleotide sequence ID" value="NZ_LN885086.1"/>
</dbReference>
<evidence type="ECO:0000313" key="3">
    <source>
        <dbReference type="Proteomes" id="UP000066284"/>
    </source>
</evidence>
<dbReference type="SUPFAM" id="SSF46955">
    <property type="entry name" value="Putative DNA-binding domain"/>
    <property type="match status" value="1"/>
</dbReference>
<evidence type="ECO:0000313" key="2">
    <source>
        <dbReference type="EMBL" id="CUQ67903.1"/>
    </source>
</evidence>
<dbReference type="OrthoDB" id="9805928at2"/>